<comment type="subcellular location">
    <subcellularLocation>
        <location evidence="1">Cell envelope</location>
    </subcellularLocation>
</comment>
<keyword evidence="3" id="KW-0472">Membrane</keyword>
<dbReference type="InterPro" id="IPR029046">
    <property type="entry name" value="LolA/LolB/LppX"/>
</dbReference>
<dbReference type="GO" id="GO:0030313">
    <property type="term" value="C:cell envelope"/>
    <property type="evidence" value="ECO:0007669"/>
    <property type="project" value="UniProtKB-SubCell"/>
</dbReference>
<evidence type="ECO:0000313" key="6">
    <source>
        <dbReference type="EMBL" id="GGX89828.1"/>
    </source>
</evidence>
<dbReference type="PROSITE" id="PS51257">
    <property type="entry name" value="PROKAR_LIPOPROTEIN"/>
    <property type="match status" value="1"/>
</dbReference>
<evidence type="ECO:0000313" key="7">
    <source>
        <dbReference type="Proteomes" id="UP000619244"/>
    </source>
</evidence>
<organism evidence="6 7">
    <name type="scientific">Streptomyces minutiscleroticus</name>
    <dbReference type="NCBI Taxonomy" id="68238"/>
    <lineage>
        <taxon>Bacteria</taxon>
        <taxon>Bacillati</taxon>
        <taxon>Actinomycetota</taxon>
        <taxon>Actinomycetes</taxon>
        <taxon>Kitasatosporales</taxon>
        <taxon>Streptomycetaceae</taxon>
        <taxon>Streptomyces</taxon>
    </lineage>
</organism>
<dbReference type="RefSeq" id="WP_190192522.1">
    <property type="nucleotide sequence ID" value="NZ_BMVU01000027.1"/>
</dbReference>
<dbReference type="Gene3D" id="2.50.20.20">
    <property type="match status" value="1"/>
</dbReference>
<dbReference type="Proteomes" id="UP000619244">
    <property type="component" value="Unassembled WGS sequence"/>
</dbReference>
<reference evidence="6" key="2">
    <citation type="submission" date="2020-09" db="EMBL/GenBank/DDBJ databases">
        <authorList>
            <person name="Sun Q."/>
            <person name="Ohkuma M."/>
        </authorList>
    </citation>
    <scope>NUCLEOTIDE SEQUENCE</scope>
    <source>
        <strain evidence="6">JCM 4790</strain>
    </source>
</reference>
<dbReference type="EMBL" id="BMVU01000027">
    <property type="protein sequence ID" value="GGX89828.1"/>
    <property type="molecule type" value="Genomic_DNA"/>
</dbReference>
<dbReference type="AlphaFoldDB" id="A0A918NRF9"/>
<gene>
    <name evidence="6" type="ORF">GCM10010358_49740</name>
</gene>
<evidence type="ECO:0000256" key="1">
    <source>
        <dbReference type="ARBA" id="ARBA00004196"/>
    </source>
</evidence>
<keyword evidence="3" id="KW-1003">Cell membrane</keyword>
<dbReference type="InterPro" id="IPR009830">
    <property type="entry name" value="LppX/LprAFG"/>
</dbReference>
<dbReference type="SUPFAM" id="SSF89392">
    <property type="entry name" value="Prokaryotic lipoproteins and lipoprotein localization factors"/>
    <property type="match status" value="1"/>
</dbReference>
<reference evidence="6" key="1">
    <citation type="journal article" date="2014" name="Int. J. Syst. Evol. Microbiol.">
        <title>Complete genome sequence of Corynebacterium casei LMG S-19264T (=DSM 44701T), isolated from a smear-ripened cheese.</title>
        <authorList>
            <consortium name="US DOE Joint Genome Institute (JGI-PGF)"/>
            <person name="Walter F."/>
            <person name="Albersmeier A."/>
            <person name="Kalinowski J."/>
            <person name="Ruckert C."/>
        </authorList>
    </citation>
    <scope>NUCLEOTIDE SEQUENCE</scope>
    <source>
        <strain evidence="6">JCM 4790</strain>
    </source>
</reference>
<evidence type="ECO:0000256" key="4">
    <source>
        <dbReference type="SAM" id="MobiDB-lite"/>
    </source>
</evidence>
<feature type="region of interest" description="Disordered" evidence="4">
    <location>
        <begin position="255"/>
        <end position="285"/>
    </location>
</feature>
<keyword evidence="7" id="KW-1185">Reference proteome</keyword>
<feature type="signal peptide" evidence="5">
    <location>
        <begin position="1"/>
        <end position="26"/>
    </location>
</feature>
<dbReference type="Pfam" id="PF07161">
    <property type="entry name" value="LppX_LprAFG"/>
    <property type="match status" value="1"/>
</dbReference>
<keyword evidence="6" id="KW-0449">Lipoprotein</keyword>
<evidence type="ECO:0000256" key="3">
    <source>
        <dbReference type="ARBA" id="ARBA00022475"/>
    </source>
</evidence>
<protein>
    <submittedName>
        <fullName evidence="6">Lipoprotein</fullName>
    </submittedName>
</protein>
<name>A0A918NRF9_9ACTN</name>
<accession>A0A918NRF9</accession>
<keyword evidence="5" id="KW-0732">Signal</keyword>
<comment type="caution">
    <text evidence="6">The sequence shown here is derived from an EMBL/GenBank/DDBJ whole genome shotgun (WGS) entry which is preliminary data.</text>
</comment>
<feature type="chain" id="PRO_5039547117" evidence="5">
    <location>
        <begin position="27"/>
        <end position="285"/>
    </location>
</feature>
<evidence type="ECO:0000256" key="2">
    <source>
        <dbReference type="ARBA" id="ARBA00009194"/>
    </source>
</evidence>
<proteinExistence type="inferred from homology"/>
<sequence length="285" mass="29828">MMVRARTVRIASLATAGLLATTALTACGGDDGEAEGEPKNAAAEQSPAQVVQATGEKTEQAGSARLKLTTTAVTDGRSESVSGSGVIDLRNGTSEVRLGMKGEELEQRVVDRVLYQKPPEGSGQLPKGKSWTKVDLGKLQSSGAMGNTQVSNPADSLAYTRSLSEENVEKVGTEKIGGVRTTHYRVDVDLGKLAEGNAEQERKLRQRLGDEVPVDLWIDDEGLMRRQQVSLTVKDASGQGSGRKATVKTVMNLSGFGTPVDVSAPPAGDTADMTDELAKAGSGSA</sequence>
<evidence type="ECO:0000256" key="5">
    <source>
        <dbReference type="SAM" id="SignalP"/>
    </source>
</evidence>
<comment type="similarity">
    <text evidence="2">Belongs to the LppX/LprAFG lipoprotein family.</text>
</comment>